<dbReference type="OrthoDB" id="288590at2759"/>
<name>A0A8H7UHS1_9FUNG</name>
<evidence type="ECO:0000256" key="1">
    <source>
        <dbReference type="RuleBase" id="RU003682"/>
    </source>
</evidence>
<dbReference type="Pfam" id="PF03171">
    <property type="entry name" value="2OG-FeII_Oxy"/>
    <property type="match status" value="1"/>
</dbReference>
<comment type="similarity">
    <text evidence="1">Belongs to the iron/ascorbate-dependent oxidoreductase family.</text>
</comment>
<dbReference type="EMBL" id="JAEPRA010000009">
    <property type="protein sequence ID" value="KAG2180323.1"/>
    <property type="molecule type" value="Genomic_DNA"/>
</dbReference>
<gene>
    <name evidence="3" type="ORF">INT44_003325</name>
</gene>
<dbReference type="GO" id="GO:0016491">
    <property type="term" value="F:oxidoreductase activity"/>
    <property type="evidence" value="ECO:0007669"/>
    <property type="project" value="UniProtKB-KW"/>
</dbReference>
<dbReference type="PANTHER" id="PTHR47990">
    <property type="entry name" value="2-OXOGLUTARATE (2OG) AND FE(II)-DEPENDENT OXYGENASE SUPERFAMILY PROTEIN-RELATED"/>
    <property type="match status" value="1"/>
</dbReference>
<dbReference type="InterPro" id="IPR050231">
    <property type="entry name" value="Iron_ascorbate_oxido_reductase"/>
</dbReference>
<feature type="domain" description="Fe2OG dioxygenase" evidence="2">
    <location>
        <begin position="173"/>
        <end position="286"/>
    </location>
</feature>
<organism evidence="3 4">
    <name type="scientific">Umbelopsis vinacea</name>
    <dbReference type="NCBI Taxonomy" id="44442"/>
    <lineage>
        <taxon>Eukaryota</taxon>
        <taxon>Fungi</taxon>
        <taxon>Fungi incertae sedis</taxon>
        <taxon>Mucoromycota</taxon>
        <taxon>Mucoromycotina</taxon>
        <taxon>Umbelopsidomycetes</taxon>
        <taxon>Umbelopsidales</taxon>
        <taxon>Umbelopsidaceae</taxon>
        <taxon>Umbelopsis</taxon>
    </lineage>
</organism>
<dbReference type="InterPro" id="IPR026992">
    <property type="entry name" value="DIOX_N"/>
</dbReference>
<evidence type="ECO:0000259" key="2">
    <source>
        <dbReference type="PROSITE" id="PS51471"/>
    </source>
</evidence>
<accession>A0A8H7UHS1</accession>
<dbReference type="InterPro" id="IPR044861">
    <property type="entry name" value="IPNS-like_FE2OG_OXY"/>
</dbReference>
<keyword evidence="1" id="KW-0560">Oxidoreductase</keyword>
<dbReference type="InterPro" id="IPR005123">
    <property type="entry name" value="Oxoglu/Fe-dep_dioxygenase_dom"/>
</dbReference>
<comment type="caution">
    <text evidence="3">The sequence shown here is derived from an EMBL/GenBank/DDBJ whole genome shotgun (WGS) entry which is preliminary data.</text>
</comment>
<evidence type="ECO:0000313" key="3">
    <source>
        <dbReference type="EMBL" id="KAG2180323.1"/>
    </source>
</evidence>
<dbReference type="Pfam" id="PF14226">
    <property type="entry name" value="DIOX_N"/>
    <property type="match status" value="1"/>
</dbReference>
<dbReference type="AlphaFoldDB" id="A0A8H7UHS1"/>
<protein>
    <recommendedName>
        <fullName evidence="2">Fe2OG dioxygenase domain-containing protein</fullName>
    </recommendedName>
</protein>
<dbReference type="Proteomes" id="UP000612746">
    <property type="component" value="Unassembled WGS sequence"/>
</dbReference>
<dbReference type="SUPFAM" id="SSF51197">
    <property type="entry name" value="Clavaminate synthase-like"/>
    <property type="match status" value="1"/>
</dbReference>
<dbReference type="GO" id="GO:0046872">
    <property type="term" value="F:metal ion binding"/>
    <property type="evidence" value="ECO:0007669"/>
    <property type="project" value="UniProtKB-KW"/>
</dbReference>
<dbReference type="Gene3D" id="2.60.120.330">
    <property type="entry name" value="B-lactam Antibiotic, Isopenicillin N Synthase, Chain"/>
    <property type="match status" value="1"/>
</dbReference>
<dbReference type="PRINTS" id="PR00682">
    <property type="entry name" value="IPNSYNTHASE"/>
</dbReference>
<keyword evidence="1" id="KW-0479">Metal-binding</keyword>
<keyword evidence="1" id="KW-0408">Iron</keyword>
<sequence length="359" mass="40603">MATLPILDLSLFLSNSDDDKAAFVRNLQDAVLKYGFFYLNNAPSLSPELQDKALKQAKAFFALPLEEKLKIEMINSPHFRGYQRLGAETTNFKQDNREQIDYGMEVPAENMTDQTPAYLGLKGPNQWPDVPGFKDTIKEYMDACCEIAKTLMTAVAISLDLDENHFANFEREPHVRMKVVRYPPMGHATDKPHEHGLGVGPHKYLASHYQDYGCLTILLQDDVGGLQVQGMDGVWIDAKPLPGCLVINIGEMFERMTQKTYVATVHRVLNNTSGKDRLSLPVFFNPNVATQVPVLEVPEYLLANRPKDVQSDVKEEQLLQYPVYGESAFRGLSRSHPMVAGKWYSYQGDVWRRKTQATQ</sequence>
<dbReference type="InterPro" id="IPR027443">
    <property type="entry name" value="IPNS-like_sf"/>
</dbReference>
<evidence type="ECO:0000313" key="4">
    <source>
        <dbReference type="Proteomes" id="UP000612746"/>
    </source>
</evidence>
<dbReference type="PROSITE" id="PS51471">
    <property type="entry name" value="FE2OG_OXY"/>
    <property type="match status" value="1"/>
</dbReference>
<reference evidence="3" key="1">
    <citation type="submission" date="2020-12" db="EMBL/GenBank/DDBJ databases">
        <title>Metabolic potential, ecology and presence of endohyphal bacteria is reflected in genomic diversity of Mucoromycotina.</title>
        <authorList>
            <person name="Muszewska A."/>
            <person name="Okrasinska A."/>
            <person name="Steczkiewicz K."/>
            <person name="Drgas O."/>
            <person name="Orlowska M."/>
            <person name="Perlinska-Lenart U."/>
            <person name="Aleksandrzak-Piekarczyk T."/>
            <person name="Szatraj K."/>
            <person name="Zielenkiewicz U."/>
            <person name="Pilsyk S."/>
            <person name="Malc E."/>
            <person name="Mieczkowski P."/>
            <person name="Kruszewska J.S."/>
            <person name="Biernat P."/>
            <person name="Pawlowska J."/>
        </authorList>
    </citation>
    <scope>NUCLEOTIDE SEQUENCE</scope>
    <source>
        <strain evidence="3">WA0000051536</strain>
    </source>
</reference>
<proteinExistence type="inferred from homology"/>
<keyword evidence="4" id="KW-1185">Reference proteome</keyword>